<keyword evidence="2" id="KW-1185">Reference proteome</keyword>
<dbReference type="RefSeq" id="WP_013630732.1">
    <property type="nucleotide sequence ID" value="NC_015174.1"/>
</dbReference>
<evidence type="ECO:0000313" key="2">
    <source>
        <dbReference type="Proteomes" id="UP000006860"/>
    </source>
</evidence>
<gene>
    <name evidence="1" type="ordered locus">Plabr_4455</name>
</gene>
<dbReference type="OrthoDB" id="270335at2"/>
<organism evidence="1 2">
    <name type="scientific">Rubinisphaera brasiliensis (strain ATCC 49424 / DSM 5305 / JCM 21570 / IAM 15109 / NBRC 103401 / IFAM 1448)</name>
    <name type="common">Planctomyces brasiliensis</name>
    <dbReference type="NCBI Taxonomy" id="756272"/>
    <lineage>
        <taxon>Bacteria</taxon>
        <taxon>Pseudomonadati</taxon>
        <taxon>Planctomycetota</taxon>
        <taxon>Planctomycetia</taxon>
        <taxon>Planctomycetales</taxon>
        <taxon>Planctomycetaceae</taxon>
        <taxon>Rubinisphaera</taxon>
    </lineage>
</organism>
<evidence type="ECO:0000313" key="1">
    <source>
        <dbReference type="EMBL" id="ADY62027.1"/>
    </source>
</evidence>
<proteinExistence type="predicted"/>
<dbReference type="KEGG" id="pbs:Plabr_4455"/>
<name>F0SLC1_RUBBR</name>
<protein>
    <submittedName>
        <fullName evidence="1">Uncharacterized protein</fullName>
    </submittedName>
</protein>
<reference evidence="2" key="1">
    <citation type="submission" date="2011-02" db="EMBL/GenBank/DDBJ databases">
        <title>The complete genome of Planctomyces brasiliensis DSM 5305.</title>
        <authorList>
            <person name="Lucas S."/>
            <person name="Copeland A."/>
            <person name="Lapidus A."/>
            <person name="Bruce D."/>
            <person name="Goodwin L."/>
            <person name="Pitluck S."/>
            <person name="Kyrpides N."/>
            <person name="Mavromatis K."/>
            <person name="Pagani I."/>
            <person name="Ivanova N."/>
            <person name="Ovchinnikova G."/>
            <person name="Lu M."/>
            <person name="Detter J.C."/>
            <person name="Han C."/>
            <person name="Land M."/>
            <person name="Hauser L."/>
            <person name="Markowitz V."/>
            <person name="Cheng J.-F."/>
            <person name="Hugenholtz P."/>
            <person name="Woyke T."/>
            <person name="Wu D."/>
            <person name="Tindall B."/>
            <person name="Pomrenke H.G."/>
            <person name="Brambilla E."/>
            <person name="Klenk H.-P."/>
            <person name="Eisen J.A."/>
        </authorList>
    </citation>
    <scope>NUCLEOTIDE SEQUENCE [LARGE SCALE GENOMIC DNA]</scope>
    <source>
        <strain evidence="2">ATCC 49424 / DSM 5305 / JCM 21570 / NBRC 103401 / IFAM 1448</strain>
    </source>
</reference>
<dbReference type="Gene3D" id="3.90.190.10">
    <property type="entry name" value="Protein tyrosine phosphatase superfamily"/>
    <property type="match status" value="1"/>
</dbReference>
<accession>F0SLC1</accession>
<dbReference type="Proteomes" id="UP000006860">
    <property type="component" value="Chromosome"/>
</dbReference>
<sequence>MIRTELENDVWIGDAPASAADIKALSEQGVKSILSLRAMSTKREFSSREIGIAATNAGLIYLNFALPSAKFDDFHLNALQTKLDLLPRPVFVHAERWQRAAAACLINEFADSKSTTAEVWKYAESCGIDVQDSELRAAVEEYATT</sequence>
<dbReference type="eggNOG" id="COG3453">
    <property type="taxonomic scope" value="Bacteria"/>
</dbReference>
<dbReference type="HOGENOM" id="CLU_1785456_0_0_0"/>
<dbReference type="InterPro" id="IPR029021">
    <property type="entry name" value="Prot-tyrosine_phosphatase-like"/>
</dbReference>
<dbReference type="EMBL" id="CP002546">
    <property type="protein sequence ID" value="ADY62027.1"/>
    <property type="molecule type" value="Genomic_DNA"/>
</dbReference>
<dbReference type="AlphaFoldDB" id="F0SLC1"/>